<dbReference type="RefSeq" id="XP_005856335.1">
    <property type="nucleotide sequence ID" value="XM_005856273.1"/>
</dbReference>
<protein>
    <submittedName>
        <fullName evidence="1">Uncharacterized protein</fullName>
    </submittedName>
</protein>
<dbReference type="AlphaFoldDB" id="I2CR27"/>
<dbReference type="EMBL" id="JU980297">
    <property type="protein sequence ID" value="AFJ69360.1"/>
    <property type="molecule type" value="mRNA"/>
</dbReference>
<gene>
    <name evidence="1" type="ORF">NGATSA_2014700</name>
</gene>
<dbReference type="KEGG" id="ngd:NGA_2014700"/>
<sequence length="236" mass="25543">MPLRRSRAFVGNTLLVHPRGQAWTSVPVNAAFETPRSLYARPVLSVGKMKLAADMQSFRDGFRTLFFPGVGILSLGLPFLLVGVLVGKPSSGEAKDTNLKTKRSSLLIASNPLFQEYRFSKALVIKLMASIILDLIGDGSLLVPGLGEVSDFLWAPVSAAVVRLLYGNNVLAAVNLLEELLPSTDIIPTATIAFLLDFFWHEEGAQSPSKEGRARPATPADVIDAKVTSIRDKNLN</sequence>
<reference evidence="1" key="1">
    <citation type="journal article" date="2012" name="Bioengineered">
        <title>Additional insights into the genome of the oleaginous model alga Nannochloropsis gaditana.</title>
        <authorList>
            <person name="Jinkerson R.E."/>
            <person name="Radakovits R."/>
            <person name="Posewitz M.C."/>
        </authorList>
    </citation>
    <scope>NUCLEOTIDE SEQUENCE</scope>
    <source>
        <strain evidence="1">CCMP526</strain>
    </source>
</reference>
<name>I2CR27_NANGC</name>
<accession>I2CR27</accession>
<reference evidence="1" key="2">
    <citation type="journal article" date="2012" name="Nat. Commun.">
        <title>Draft genome sequence and genetic transformation of the oleaginous alga Nannochloropis gaditana.</title>
        <authorList>
            <person name="Radakovits R."/>
            <person name="Jinkerson R.E."/>
            <person name="Fuerstenberg S.I."/>
            <person name="Tae H."/>
            <person name="Settlage R.E."/>
            <person name="Boore J.L."/>
            <person name="Posewitz M.C."/>
        </authorList>
    </citation>
    <scope>NUCLEOTIDE SEQUENCE</scope>
    <source>
        <strain evidence="1">CCMP526</strain>
    </source>
</reference>
<organism evidence="1">
    <name type="scientific">Nannochloropsis gaditana (strain CCMP526)</name>
    <name type="common">Green microalga</name>
    <name type="synonym">Microchloropsis gaditana</name>
    <dbReference type="NCBI Taxonomy" id="1093141"/>
    <lineage>
        <taxon>Eukaryota</taxon>
        <taxon>Sar</taxon>
        <taxon>Stramenopiles</taxon>
        <taxon>Ochrophyta</taxon>
        <taxon>Eustigmatophyceae</taxon>
        <taxon>Eustigmatales</taxon>
        <taxon>Monodopsidaceae</taxon>
        <taxon>Nannochloropsis</taxon>
    </lineage>
</organism>
<evidence type="ECO:0000313" key="1">
    <source>
        <dbReference type="EMBL" id="AFJ69360.1"/>
    </source>
</evidence>
<proteinExistence type="evidence at transcript level"/>
<dbReference type="OrthoDB" id="192262at2759"/>
<dbReference type="OMA" id="WHEEGAQ"/>